<dbReference type="InterPro" id="IPR031847">
    <property type="entry name" value="PDLI1-4/Zasp-like_mid"/>
</dbReference>
<dbReference type="GO" id="GO:0046872">
    <property type="term" value="F:metal ion binding"/>
    <property type="evidence" value="ECO:0007669"/>
    <property type="project" value="UniProtKB-KW"/>
</dbReference>
<evidence type="ECO:0000256" key="2">
    <source>
        <dbReference type="ARBA" id="ARBA00022490"/>
    </source>
</evidence>
<dbReference type="Pfam" id="PF00595">
    <property type="entry name" value="PDZ"/>
    <property type="match status" value="1"/>
</dbReference>
<feature type="region of interest" description="Disordered" evidence="6">
    <location>
        <begin position="324"/>
        <end position="366"/>
    </location>
</feature>
<dbReference type="FunFam" id="2.30.42.10:FF:000055">
    <property type="entry name" value="PDZ and LIM domain protein 3"/>
    <property type="match status" value="1"/>
</dbReference>
<keyword evidence="5" id="KW-0440">LIM domain</keyword>
<reference evidence="7" key="1">
    <citation type="submission" date="2022-03" db="EMBL/GenBank/DDBJ databases">
        <authorList>
            <person name="Martin C."/>
        </authorList>
    </citation>
    <scope>NUCLEOTIDE SEQUENCE</scope>
</reference>
<dbReference type="GO" id="GO:0030036">
    <property type="term" value="P:actin cytoskeleton organization"/>
    <property type="evidence" value="ECO:0007669"/>
    <property type="project" value="TreeGrafter"/>
</dbReference>
<evidence type="ECO:0000256" key="6">
    <source>
        <dbReference type="SAM" id="MobiDB-lite"/>
    </source>
</evidence>
<dbReference type="GO" id="GO:0003779">
    <property type="term" value="F:actin binding"/>
    <property type="evidence" value="ECO:0007669"/>
    <property type="project" value="TreeGrafter"/>
</dbReference>
<accession>A0A8J1Y5M4</accession>
<proteinExistence type="predicted"/>
<dbReference type="OrthoDB" id="1293114at2759"/>
<feature type="compositionally biased region" description="Low complexity" evidence="6">
    <location>
        <begin position="179"/>
        <end position="189"/>
    </location>
</feature>
<comment type="subcellular location">
    <subcellularLocation>
        <location evidence="1">Cytoplasm</location>
    </subcellularLocation>
</comment>
<dbReference type="InterPro" id="IPR036034">
    <property type="entry name" value="PDZ_sf"/>
</dbReference>
<name>A0A8J1Y5M4_OWEFU</name>
<dbReference type="PROSITE" id="PS50106">
    <property type="entry name" value="PDZ"/>
    <property type="match status" value="1"/>
</dbReference>
<dbReference type="GO" id="GO:0061061">
    <property type="term" value="P:muscle structure development"/>
    <property type="evidence" value="ECO:0007669"/>
    <property type="project" value="TreeGrafter"/>
</dbReference>
<dbReference type="GO" id="GO:0005912">
    <property type="term" value="C:adherens junction"/>
    <property type="evidence" value="ECO:0007669"/>
    <property type="project" value="TreeGrafter"/>
</dbReference>
<dbReference type="SMART" id="SM00132">
    <property type="entry name" value="LIM"/>
    <property type="match status" value="1"/>
</dbReference>
<dbReference type="InterPro" id="IPR006643">
    <property type="entry name" value="Zasp-like_motif"/>
</dbReference>
<dbReference type="PANTHER" id="PTHR24214:SF38">
    <property type="entry name" value="PDZ AND LIM DOMAIN PROTEIN ZASP-RELATED"/>
    <property type="match status" value="1"/>
</dbReference>
<feature type="non-terminal residue" evidence="7">
    <location>
        <position position="452"/>
    </location>
</feature>
<evidence type="ECO:0000313" key="8">
    <source>
        <dbReference type="Proteomes" id="UP000749559"/>
    </source>
</evidence>
<protein>
    <submittedName>
        <fullName evidence="7">Uncharacterized protein</fullName>
    </submittedName>
</protein>
<dbReference type="SMART" id="SM00735">
    <property type="entry name" value="ZM"/>
    <property type="match status" value="1"/>
</dbReference>
<dbReference type="GO" id="GO:0030018">
    <property type="term" value="C:Z disc"/>
    <property type="evidence" value="ECO:0007669"/>
    <property type="project" value="TreeGrafter"/>
</dbReference>
<dbReference type="SUPFAM" id="SSF57716">
    <property type="entry name" value="Glucocorticoid receptor-like (DNA-binding domain)"/>
    <property type="match status" value="2"/>
</dbReference>
<dbReference type="Pfam" id="PF15936">
    <property type="entry name" value="DUF4749"/>
    <property type="match status" value="1"/>
</dbReference>
<evidence type="ECO:0000256" key="4">
    <source>
        <dbReference type="ARBA" id="ARBA00022833"/>
    </source>
</evidence>
<evidence type="ECO:0000256" key="5">
    <source>
        <dbReference type="ARBA" id="ARBA00023038"/>
    </source>
</evidence>
<dbReference type="PROSITE" id="PS50023">
    <property type="entry name" value="LIM_DOMAIN_2"/>
    <property type="match status" value="1"/>
</dbReference>
<dbReference type="Pfam" id="PF00412">
    <property type="entry name" value="LIM"/>
    <property type="match status" value="1"/>
</dbReference>
<dbReference type="SUPFAM" id="SSF50156">
    <property type="entry name" value="PDZ domain-like"/>
    <property type="match status" value="1"/>
</dbReference>
<dbReference type="PANTHER" id="PTHR24214">
    <property type="entry name" value="PDZ AND LIM DOMAIN PROTEIN ZASP"/>
    <property type="match status" value="1"/>
</dbReference>
<dbReference type="AlphaFoldDB" id="A0A8J1Y5M4"/>
<sequence length="452" mass="48918">CAYKFSNLENILKFSVSRYNNKFTMSQAADRLIITLKRTDTSVPWGFRLQGGQDFSTPLSVQNVSPNSVAERCGLMSGDAVLQINGRNCDTIEHEQAKMEIVRSGNEVVFMVERGAVYVWKPEVTKIEDLKPDELKKIEPLPGGIPMVQKTSLAVKKQDFSHIGSAHNRSARGFGAGGASYSTPSQQQSQPPPFVAAPQAPQGGYEEAVPAAQLADQGNGNGPAVVHAQFNSPMGLYSADNIADTYTAQTSLVRADMASLSLEENGKQKNYRSSPTAQLILQEEAPPTDSARYKEQDPAKDYVEYKGFQNPKVQSRSFRALEEALDRAESPNDSPAYQAPSGAAYQPQAQASPAAPMGGGFKSVSAPITKPPGERTQQSLMKCAGCGGLCVGVLVKIKGNPYHPECFKCAACSVNLKQKGYFVIDEKLYCDIHAKQRAQPPAPGMKAQAVYR</sequence>
<evidence type="ECO:0000256" key="3">
    <source>
        <dbReference type="ARBA" id="ARBA00022723"/>
    </source>
</evidence>
<dbReference type="GO" id="GO:0007507">
    <property type="term" value="P:heart development"/>
    <property type="evidence" value="ECO:0007669"/>
    <property type="project" value="TreeGrafter"/>
</dbReference>
<dbReference type="Proteomes" id="UP000749559">
    <property type="component" value="Unassembled WGS sequence"/>
</dbReference>
<dbReference type="GO" id="GO:0031941">
    <property type="term" value="C:filamentous actin"/>
    <property type="evidence" value="ECO:0007669"/>
    <property type="project" value="TreeGrafter"/>
</dbReference>
<dbReference type="SMART" id="SM00228">
    <property type="entry name" value="PDZ"/>
    <property type="match status" value="1"/>
</dbReference>
<dbReference type="Gene3D" id="2.10.110.10">
    <property type="entry name" value="Cysteine Rich Protein"/>
    <property type="match status" value="1"/>
</dbReference>
<keyword evidence="2" id="KW-0963">Cytoplasm</keyword>
<dbReference type="Gene3D" id="2.30.42.10">
    <property type="match status" value="1"/>
</dbReference>
<dbReference type="PROSITE" id="PS00478">
    <property type="entry name" value="LIM_DOMAIN_1"/>
    <property type="match status" value="1"/>
</dbReference>
<dbReference type="EMBL" id="CAIIXF020000009">
    <property type="protein sequence ID" value="CAH1794099.1"/>
    <property type="molecule type" value="Genomic_DNA"/>
</dbReference>
<feature type="compositionally biased region" description="Low complexity" evidence="6">
    <location>
        <begin position="334"/>
        <end position="356"/>
    </location>
</feature>
<keyword evidence="8" id="KW-1185">Reference proteome</keyword>
<feature type="region of interest" description="Disordered" evidence="6">
    <location>
        <begin position="166"/>
        <end position="205"/>
    </location>
</feature>
<dbReference type="InterPro" id="IPR001478">
    <property type="entry name" value="PDZ"/>
</dbReference>
<keyword evidence="3" id="KW-0479">Metal-binding</keyword>
<dbReference type="InterPro" id="IPR001781">
    <property type="entry name" value="Znf_LIM"/>
</dbReference>
<gene>
    <name evidence="7" type="ORF">OFUS_LOCUS18862</name>
</gene>
<dbReference type="GO" id="GO:0001725">
    <property type="term" value="C:stress fiber"/>
    <property type="evidence" value="ECO:0007669"/>
    <property type="project" value="TreeGrafter"/>
</dbReference>
<dbReference type="GO" id="GO:0051371">
    <property type="term" value="F:muscle alpha-actinin binding"/>
    <property type="evidence" value="ECO:0007669"/>
    <property type="project" value="TreeGrafter"/>
</dbReference>
<feature type="region of interest" description="Disordered" evidence="6">
    <location>
        <begin position="266"/>
        <end position="297"/>
    </location>
</feature>
<evidence type="ECO:0000313" key="7">
    <source>
        <dbReference type="EMBL" id="CAH1794099.1"/>
    </source>
</evidence>
<dbReference type="InterPro" id="IPR050604">
    <property type="entry name" value="PDZ-LIM_domain"/>
</dbReference>
<dbReference type="CDD" id="cd23068">
    <property type="entry name" value="PDZ_ZASP52-like"/>
    <property type="match status" value="1"/>
</dbReference>
<keyword evidence="4" id="KW-0862">Zinc</keyword>
<comment type="caution">
    <text evidence="7">The sequence shown here is derived from an EMBL/GenBank/DDBJ whole genome shotgun (WGS) entry which is preliminary data.</text>
</comment>
<organism evidence="7 8">
    <name type="scientific">Owenia fusiformis</name>
    <name type="common">Polychaete worm</name>
    <dbReference type="NCBI Taxonomy" id="6347"/>
    <lineage>
        <taxon>Eukaryota</taxon>
        <taxon>Metazoa</taxon>
        <taxon>Spiralia</taxon>
        <taxon>Lophotrochozoa</taxon>
        <taxon>Annelida</taxon>
        <taxon>Polychaeta</taxon>
        <taxon>Sedentaria</taxon>
        <taxon>Canalipalpata</taxon>
        <taxon>Sabellida</taxon>
        <taxon>Oweniida</taxon>
        <taxon>Oweniidae</taxon>
        <taxon>Owenia</taxon>
    </lineage>
</organism>
<evidence type="ECO:0000256" key="1">
    <source>
        <dbReference type="ARBA" id="ARBA00004496"/>
    </source>
</evidence>